<dbReference type="EMBL" id="JAUJRV010000044">
    <property type="protein sequence ID" value="MDN7799298.1"/>
    <property type="molecule type" value="Genomic_DNA"/>
</dbReference>
<dbReference type="RefSeq" id="WP_301788893.1">
    <property type="nucleotide sequence ID" value="NZ_JAUJRV010000044.1"/>
</dbReference>
<dbReference type="InterPro" id="IPR020846">
    <property type="entry name" value="MFS_dom"/>
</dbReference>
<dbReference type="PANTHER" id="PTHR43791:SF36">
    <property type="entry name" value="TRANSPORTER, PUTATIVE (AFU_ORTHOLOGUE AFUA_6G08340)-RELATED"/>
    <property type="match status" value="1"/>
</dbReference>
<comment type="subcellular location">
    <subcellularLocation>
        <location evidence="1">Membrane</location>
        <topology evidence="1">Multi-pass membrane protein</topology>
    </subcellularLocation>
</comment>
<feature type="transmembrane region" description="Helical" evidence="6">
    <location>
        <begin position="80"/>
        <end position="98"/>
    </location>
</feature>
<feature type="transmembrane region" description="Helical" evidence="6">
    <location>
        <begin position="364"/>
        <end position="387"/>
    </location>
</feature>
<evidence type="ECO:0000256" key="1">
    <source>
        <dbReference type="ARBA" id="ARBA00004141"/>
    </source>
</evidence>
<sequence>MEIEARVLRKLRFRIVYFVFILYMLFALDRVNISFAALQMNQHLGFDAKTYGLGVSLFYVSYLVLQLPSALLIRRFGITVWLGASLVLWGLPSAALAFTSSKEMFFVLRFILGAAEAGFGTAIVYYLNNWFPKRYRGGAISSTFLAAPVSVVLGAPLSGWFLSFSGGGLAGWQWMFLLEGLPTVLLGVIALFYVSDSPAQAHWLSEPERQWLTTEIEREHSSVRSAGGITSVKEVLMSGRVWAAAGSLFSLILGFTGMLYWLPLVLKQVSRQTDFGVSLLSAIPWVAMGIGMYFNARHSDRRQERLWHVGGGMLAAAVGLAVGASAPAPYNMLGLLVAGCGIGAAQGIFWTIPLGFLSGTGVAAGVAIINLVGNSAGLIGPNAIGWLRQATGSFVQPTLFLSASMGVGFLLLFPLRNIVKTSVVPEAGH</sequence>
<evidence type="ECO:0000256" key="3">
    <source>
        <dbReference type="ARBA" id="ARBA00022692"/>
    </source>
</evidence>
<keyword evidence="4 6" id="KW-1133">Transmembrane helix</keyword>
<dbReference type="Gene3D" id="1.20.1250.20">
    <property type="entry name" value="MFS general substrate transporter like domains"/>
    <property type="match status" value="2"/>
</dbReference>
<dbReference type="Pfam" id="PF07690">
    <property type="entry name" value="MFS_1"/>
    <property type="match status" value="1"/>
</dbReference>
<feature type="transmembrane region" description="Helical" evidence="6">
    <location>
        <begin position="15"/>
        <end position="38"/>
    </location>
</feature>
<gene>
    <name evidence="8" type="ORF">QZM33_30630</name>
</gene>
<feature type="transmembrane region" description="Helical" evidence="6">
    <location>
        <begin position="393"/>
        <end position="413"/>
    </location>
</feature>
<feature type="transmembrane region" description="Helical" evidence="6">
    <location>
        <begin position="104"/>
        <end position="127"/>
    </location>
</feature>
<feature type="transmembrane region" description="Helical" evidence="6">
    <location>
        <begin position="139"/>
        <end position="162"/>
    </location>
</feature>
<dbReference type="AlphaFoldDB" id="A0AAW7TB96"/>
<dbReference type="PROSITE" id="PS50850">
    <property type="entry name" value="MFS"/>
    <property type="match status" value="1"/>
</dbReference>
<feature type="transmembrane region" description="Helical" evidence="6">
    <location>
        <begin position="306"/>
        <end position="326"/>
    </location>
</feature>
<proteinExistence type="predicted"/>
<evidence type="ECO:0000313" key="8">
    <source>
        <dbReference type="EMBL" id="MDN7799298.1"/>
    </source>
</evidence>
<feature type="transmembrane region" description="Helical" evidence="6">
    <location>
        <begin position="174"/>
        <end position="194"/>
    </location>
</feature>
<keyword evidence="3 6" id="KW-0812">Transmembrane</keyword>
<evidence type="ECO:0000256" key="6">
    <source>
        <dbReference type="SAM" id="Phobius"/>
    </source>
</evidence>
<dbReference type="InterPro" id="IPR036259">
    <property type="entry name" value="MFS_trans_sf"/>
</dbReference>
<evidence type="ECO:0000256" key="4">
    <source>
        <dbReference type="ARBA" id="ARBA00022989"/>
    </source>
</evidence>
<organism evidence="8 9">
    <name type="scientific">Burkholderia vietnamiensis</name>
    <dbReference type="NCBI Taxonomy" id="60552"/>
    <lineage>
        <taxon>Bacteria</taxon>
        <taxon>Pseudomonadati</taxon>
        <taxon>Pseudomonadota</taxon>
        <taxon>Betaproteobacteria</taxon>
        <taxon>Burkholderiales</taxon>
        <taxon>Burkholderiaceae</taxon>
        <taxon>Burkholderia</taxon>
        <taxon>Burkholderia cepacia complex</taxon>
    </lineage>
</organism>
<feature type="transmembrane region" description="Helical" evidence="6">
    <location>
        <begin position="275"/>
        <end position="294"/>
    </location>
</feature>
<reference evidence="8" key="1">
    <citation type="submission" date="2023-07" db="EMBL/GenBank/DDBJ databases">
        <title>A collection of bacterial strains from the Burkholderia cepacia Research Laboratory and Repository.</title>
        <authorList>
            <person name="Lipuma J."/>
            <person name="Spilker T."/>
            <person name="Caverly L."/>
        </authorList>
    </citation>
    <scope>NUCLEOTIDE SEQUENCE</scope>
    <source>
        <strain evidence="8">AU44268</strain>
    </source>
</reference>
<evidence type="ECO:0000256" key="5">
    <source>
        <dbReference type="ARBA" id="ARBA00023136"/>
    </source>
</evidence>
<evidence type="ECO:0000313" key="9">
    <source>
        <dbReference type="Proteomes" id="UP001171620"/>
    </source>
</evidence>
<dbReference type="Proteomes" id="UP001171620">
    <property type="component" value="Unassembled WGS sequence"/>
</dbReference>
<keyword evidence="2" id="KW-0813">Transport</keyword>
<keyword evidence="5 6" id="KW-0472">Membrane</keyword>
<feature type="transmembrane region" description="Helical" evidence="6">
    <location>
        <begin position="241"/>
        <end position="263"/>
    </location>
</feature>
<dbReference type="InterPro" id="IPR011701">
    <property type="entry name" value="MFS"/>
</dbReference>
<protein>
    <submittedName>
        <fullName evidence="8">MFS transporter</fullName>
    </submittedName>
</protein>
<dbReference type="PANTHER" id="PTHR43791">
    <property type="entry name" value="PERMEASE-RELATED"/>
    <property type="match status" value="1"/>
</dbReference>
<evidence type="ECO:0000259" key="7">
    <source>
        <dbReference type="PROSITE" id="PS50850"/>
    </source>
</evidence>
<feature type="domain" description="Major facilitator superfamily (MFS) profile" evidence="7">
    <location>
        <begin position="15"/>
        <end position="420"/>
    </location>
</feature>
<dbReference type="GO" id="GO:0016020">
    <property type="term" value="C:membrane"/>
    <property type="evidence" value="ECO:0007669"/>
    <property type="project" value="UniProtKB-SubCell"/>
</dbReference>
<evidence type="ECO:0000256" key="2">
    <source>
        <dbReference type="ARBA" id="ARBA00022448"/>
    </source>
</evidence>
<dbReference type="GO" id="GO:0022857">
    <property type="term" value="F:transmembrane transporter activity"/>
    <property type="evidence" value="ECO:0007669"/>
    <property type="project" value="InterPro"/>
</dbReference>
<feature type="transmembrane region" description="Helical" evidence="6">
    <location>
        <begin position="50"/>
        <end position="73"/>
    </location>
</feature>
<feature type="transmembrane region" description="Helical" evidence="6">
    <location>
        <begin position="332"/>
        <end position="352"/>
    </location>
</feature>
<dbReference type="FunFam" id="1.20.1250.20:FF:000018">
    <property type="entry name" value="MFS transporter permease"/>
    <property type="match status" value="1"/>
</dbReference>
<dbReference type="SUPFAM" id="SSF103473">
    <property type="entry name" value="MFS general substrate transporter"/>
    <property type="match status" value="1"/>
</dbReference>
<accession>A0AAW7TB96</accession>
<comment type="caution">
    <text evidence="8">The sequence shown here is derived from an EMBL/GenBank/DDBJ whole genome shotgun (WGS) entry which is preliminary data.</text>
</comment>
<dbReference type="CDD" id="cd17319">
    <property type="entry name" value="MFS_ExuT_GudP_like"/>
    <property type="match status" value="1"/>
</dbReference>
<name>A0AAW7TB96_BURVI</name>